<evidence type="ECO:0000313" key="6">
    <source>
        <dbReference type="Proteomes" id="UP000194236"/>
    </source>
</evidence>
<dbReference type="SMART" id="SM00054">
    <property type="entry name" value="EFh"/>
    <property type="match status" value="2"/>
</dbReference>
<dbReference type="EMBL" id="MUJZ01017378">
    <property type="protein sequence ID" value="OTF80619.1"/>
    <property type="molecule type" value="Genomic_DNA"/>
</dbReference>
<dbReference type="Proteomes" id="UP000194236">
    <property type="component" value="Unassembled WGS sequence"/>
</dbReference>
<dbReference type="InterPro" id="IPR018247">
    <property type="entry name" value="EF_Hand_1_Ca_BS"/>
</dbReference>
<dbReference type="Gene3D" id="1.10.238.10">
    <property type="entry name" value="EF-hand"/>
    <property type="match status" value="1"/>
</dbReference>
<dbReference type="GO" id="GO:0005882">
    <property type="term" value="C:intermediate filament"/>
    <property type="evidence" value="ECO:0007669"/>
    <property type="project" value="TreeGrafter"/>
</dbReference>
<comment type="caution">
    <text evidence="5">The sequence shown here is derived from an EMBL/GenBank/DDBJ whole genome shotgun (WGS) entry which is preliminary data.</text>
</comment>
<feature type="domain" description="EF-hand" evidence="3">
    <location>
        <begin position="86"/>
        <end position="121"/>
    </location>
</feature>
<dbReference type="PROSITE" id="PS00018">
    <property type="entry name" value="EF_HAND_1"/>
    <property type="match status" value="2"/>
</dbReference>
<dbReference type="GO" id="GO:0042060">
    <property type="term" value="P:wound healing"/>
    <property type="evidence" value="ECO:0007669"/>
    <property type="project" value="TreeGrafter"/>
</dbReference>
<dbReference type="SUPFAM" id="SSF47473">
    <property type="entry name" value="EF-hand"/>
    <property type="match status" value="1"/>
</dbReference>
<gene>
    <name evidence="5" type="ORF">BLA29_012044</name>
</gene>
<dbReference type="GO" id="GO:0005737">
    <property type="term" value="C:cytoplasm"/>
    <property type="evidence" value="ECO:0007669"/>
    <property type="project" value="TreeGrafter"/>
</dbReference>
<dbReference type="GO" id="GO:0045104">
    <property type="term" value="P:intermediate filament cytoskeleton organization"/>
    <property type="evidence" value="ECO:0007669"/>
    <property type="project" value="InterPro"/>
</dbReference>
<feature type="domain" description="EF-hand" evidence="3">
    <location>
        <begin position="50"/>
        <end position="85"/>
    </location>
</feature>
<feature type="non-terminal residue" evidence="5">
    <location>
        <position position="164"/>
    </location>
</feature>
<dbReference type="Pfam" id="PF13499">
    <property type="entry name" value="EF-hand_7"/>
    <property type="match status" value="1"/>
</dbReference>
<keyword evidence="6" id="KW-1185">Reference proteome</keyword>
<dbReference type="GO" id="GO:0005198">
    <property type="term" value="F:structural molecule activity"/>
    <property type="evidence" value="ECO:0007669"/>
    <property type="project" value="TreeGrafter"/>
</dbReference>
<dbReference type="PANTHER" id="PTHR23169:SF23">
    <property type="entry name" value="SHORT STOP, ISOFORM H"/>
    <property type="match status" value="1"/>
</dbReference>
<organism evidence="5 6">
    <name type="scientific">Euroglyphus maynei</name>
    <name type="common">Mayne's house dust mite</name>
    <dbReference type="NCBI Taxonomy" id="6958"/>
    <lineage>
        <taxon>Eukaryota</taxon>
        <taxon>Metazoa</taxon>
        <taxon>Ecdysozoa</taxon>
        <taxon>Arthropoda</taxon>
        <taxon>Chelicerata</taxon>
        <taxon>Arachnida</taxon>
        <taxon>Acari</taxon>
        <taxon>Acariformes</taxon>
        <taxon>Sarcoptiformes</taxon>
        <taxon>Astigmata</taxon>
        <taxon>Psoroptidia</taxon>
        <taxon>Analgoidea</taxon>
        <taxon>Pyroglyphidae</taxon>
        <taxon>Pyroglyphinae</taxon>
        <taxon>Euroglyphus</taxon>
    </lineage>
</organism>
<dbReference type="GO" id="GO:0016020">
    <property type="term" value="C:membrane"/>
    <property type="evidence" value="ECO:0007669"/>
    <property type="project" value="TreeGrafter"/>
</dbReference>
<dbReference type="AlphaFoldDB" id="A0A1Y3BI65"/>
<dbReference type="GO" id="GO:0008017">
    <property type="term" value="F:microtubule binding"/>
    <property type="evidence" value="ECO:0007669"/>
    <property type="project" value="InterPro"/>
</dbReference>
<dbReference type="InterPro" id="IPR043197">
    <property type="entry name" value="Plakin"/>
</dbReference>
<proteinExistence type="predicted"/>
<dbReference type="InterPro" id="IPR003108">
    <property type="entry name" value="GAR_dom"/>
</dbReference>
<reference evidence="5 6" key="1">
    <citation type="submission" date="2017-03" db="EMBL/GenBank/DDBJ databases">
        <title>Genome Survey of Euroglyphus maynei.</title>
        <authorList>
            <person name="Arlian L.G."/>
            <person name="Morgan M.S."/>
            <person name="Rider S.D."/>
        </authorList>
    </citation>
    <scope>NUCLEOTIDE SEQUENCE [LARGE SCALE GENOMIC DNA]</scope>
    <source>
        <strain evidence="5">Arlian Lab</strain>
        <tissue evidence="5">Whole body</tissue>
    </source>
</reference>
<dbReference type="Pfam" id="PF02187">
    <property type="entry name" value="GAS2"/>
    <property type="match status" value="1"/>
</dbReference>
<dbReference type="PROSITE" id="PS50222">
    <property type="entry name" value="EF_HAND_2"/>
    <property type="match status" value="2"/>
</dbReference>
<protein>
    <submittedName>
        <fullName evidence="5">Uncharacterized protein</fullName>
    </submittedName>
</protein>
<evidence type="ECO:0000259" key="4">
    <source>
        <dbReference type="PROSITE" id="PS51460"/>
    </source>
</evidence>
<dbReference type="InterPro" id="IPR011992">
    <property type="entry name" value="EF-hand-dom_pair"/>
</dbReference>
<name>A0A1Y3BI65_EURMA</name>
<sequence>MLDKWHSVWRLVSDRMKRLKEGLTYNREMEKMKSFDFEEWRKRFLFFNDHRKGKLIDFFKRIDRDNDGRVSKSEFIEGVLNSRFTTNRLEMESVADIFDINGDRYIDQKEYLDTLRPDKGDSAGGHSSSRSESEIIQDEVQRLADQCTCVERYKVYRIDEGKYR</sequence>
<feature type="region of interest" description="Disordered" evidence="2">
    <location>
        <begin position="116"/>
        <end position="136"/>
    </location>
</feature>
<keyword evidence="1" id="KW-0106">Calcium</keyword>
<evidence type="ECO:0000256" key="1">
    <source>
        <dbReference type="ARBA" id="ARBA00022837"/>
    </source>
</evidence>
<evidence type="ECO:0000259" key="3">
    <source>
        <dbReference type="PROSITE" id="PS50222"/>
    </source>
</evidence>
<dbReference type="InterPro" id="IPR002048">
    <property type="entry name" value="EF_hand_dom"/>
</dbReference>
<dbReference type="OrthoDB" id="7353165at2759"/>
<evidence type="ECO:0000313" key="5">
    <source>
        <dbReference type="EMBL" id="OTF80619.1"/>
    </source>
</evidence>
<accession>A0A1Y3BI65</accession>
<feature type="domain" description="GAR" evidence="4">
    <location>
        <begin position="131"/>
        <end position="164"/>
    </location>
</feature>
<dbReference type="PANTHER" id="PTHR23169">
    <property type="entry name" value="ENVOPLAKIN"/>
    <property type="match status" value="1"/>
</dbReference>
<evidence type="ECO:0000256" key="2">
    <source>
        <dbReference type="SAM" id="MobiDB-lite"/>
    </source>
</evidence>
<dbReference type="PROSITE" id="PS51460">
    <property type="entry name" value="GAR"/>
    <property type="match status" value="1"/>
</dbReference>
<dbReference type="GO" id="GO:0005509">
    <property type="term" value="F:calcium ion binding"/>
    <property type="evidence" value="ECO:0007669"/>
    <property type="project" value="InterPro"/>
</dbReference>